<name>A0AAD1W2H5_PELCU</name>
<dbReference type="EMBL" id="OW240915">
    <property type="protein sequence ID" value="CAH2284148.1"/>
    <property type="molecule type" value="Genomic_DNA"/>
</dbReference>
<accession>A0AAD1W2H5</accession>
<evidence type="ECO:0000313" key="2">
    <source>
        <dbReference type="Proteomes" id="UP001295444"/>
    </source>
</evidence>
<reference evidence="1" key="1">
    <citation type="submission" date="2022-03" db="EMBL/GenBank/DDBJ databases">
        <authorList>
            <person name="Alioto T."/>
            <person name="Alioto T."/>
            <person name="Gomez Garrido J."/>
        </authorList>
    </citation>
    <scope>NUCLEOTIDE SEQUENCE</scope>
</reference>
<keyword evidence="2" id="KW-1185">Reference proteome</keyword>
<organism evidence="1 2">
    <name type="scientific">Pelobates cultripes</name>
    <name type="common">Western spadefoot toad</name>
    <dbReference type="NCBI Taxonomy" id="61616"/>
    <lineage>
        <taxon>Eukaryota</taxon>
        <taxon>Metazoa</taxon>
        <taxon>Chordata</taxon>
        <taxon>Craniata</taxon>
        <taxon>Vertebrata</taxon>
        <taxon>Euteleostomi</taxon>
        <taxon>Amphibia</taxon>
        <taxon>Batrachia</taxon>
        <taxon>Anura</taxon>
        <taxon>Pelobatoidea</taxon>
        <taxon>Pelobatidae</taxon>
        <taxon>Pelobates</taxon>
    </lineage>
</organism>
<protein>
    <submittedName>
        <fullName evidence="1">Uncharacterized protein</fullName>
    </submittedName>
</protein>
<sequence length="72" mass="8004">MSYHLVCYLHKSLSWGASTCLLCRLSLSAAAPFLEERISRRPPGAIDIRRQIKRFAESGGGQPMEGKVNRVS</sequence>
<evidence type="ECO:0000313" key="1">
    <source>
        <dbReference type="EMBL" id="CAH2284148.1"/>
    </source>
</evidence>
<proteinExistence type="predicted"/>
<dbReference type="Proteomes" id="UP001295444">
    <property type="component" value="Chromosome 04"/>
</dbReference>
<gene>
    <name evidence="1" type="ORF">PECUL_23A050018</name>
</gene>
<dbReference type="AlphaFoldDB" id="A0AAD1W2H5"/>